<accession>A0A645INY0</accession>
<feature type="compositionally biased region" description="Basic and acidic residues" evidence="1">
    <location>
        <begin position="88"/>
        <end position="100"/>
    </location>
</feature>
<proteinExistence type="predicted"/>
<name>A0A645INY0_9ZZZZ</name>
<evidence type="ECO:0000313" key="2">
    <source>
        <dbReference type="EMBL" id="MPN48953.1"/>
    </source>
</evidence>
<evidence type="ECO:0000256" key="1">
    <source>
        <dbReference type="SAM" id="MobiDB-lite"/>
    </source>
</evidence>
<dbReference type="EMBL" id="VSSQ01111747">
    <property type="protein sequence ID" value="MPN48953.1"/>
    <property type="molecule type" value="Genomic_DNA"/>
</dbReference>
<protein>
    <submittedName>
        <fullName evidence="2">Uncharacterized protein</fullName>
    </submittedName>
</protein>
<feature type="region of interest" description="Disordered" evidence="1">
    <location>
        <begin position="85"/>
        <end position="123"/>
    </location>
</feature>
<sequence>MHFQNATGHEDELFAAIRHFDAHRTRLDAGDQRCVAGINAQLARFAGQGDKARFTGEDGLFGTDHINVDGVHLCSLKRLKLVLKPTHPKQETPSKGRPRSEGVVPLPKREGEAALAAQGVKVR</sequence>
<reference evidence="2" key="1">
    <citation type="submission" date="2019-08" db="EMBL/GenBank/DDBJ databases">
        <authorList>
            <person name="Kucharzyk K."/>
            <person name="Murdoch R.W."/>
            <person name="Higgins S."/>
            <person name="Loffler F."/>
        </authorList>
    </citation>
    <scope>NUCLEOTIDE SEQUENCE</scope>
</reference>
<comment type="caution">
    <text evidence="2">The sequence shown here is derived from an EMBL/GenBank/DDBJ whole genome shotgun (WGS) entry which is preliminary data.</text>
</comment>
<organism evidence="2">
    <name type="scientific">bioreactor metagenome</name>
    <dbReference type="NCBI Taxonomy" id="1076179"/>
    <lineage>
        <taxon>unclassified sequences</taxon>
        <taxon>metagenomes</taxon>
        <taxon>ecological metagenomes</taxon>
    </lineage>
</organism>
<dbReference type="AlphaFoldDB" id="A0A645INY0"/>
<gene>
    <name evidence="2" type="ORF">SDC9_196566</name>
</gene>